<sequence>MTIFCSAKEYSIGLHFHASPPSSKPGPIELIVACTDCNSYSEDTSLALFERNLPTRRNGIEKKAWLLEEAPGSAMKIRAKEELIPPNLLLCRTSYTDMDRLAEYAVDACQDLFQVDGQSWFDGDGPQTVAHLLENEERFITEWELELGEYYDARENRGIPVTMRKGSKPQPPKWLYPQIGLEAAYRSISKNLMIAMSRRTDEPPPRRVSWEMRQYLGRAGQAFVPDGPLMLQKEGRYDKLLVLCQSDMNNLSAIFPEDMTEDLRWSSRSVFRYRAKYVVEKVEKVGKDWELVWVKKARWH</sequence>
<organism evidence="1 2">
    <name type="scientific">Imshaugia aleurites</name>
    <dbReference type="NCBI Taxonomy" id="172621"/>
    <lineage>
        <taxon>Eukaryota</taxon>
        <taxon>Fungi</taxon>
        <taxon>Dikarya</taxon>
        <taxon>Ascomycota</taxon>
        <taxon>Pezizomycotina</taxon>
        <taxon>Lecanoromycetes</taxon>
        <taxon>OSLEUM clade</taxon>
        <taxon>Lecanoromycetidae</taxon>
        <taxon>Lecanorales</taxon>
        <taxon>Lecanorineae</taxon>
        <taxon>Parmeliaceae</taxon>
        <taxon>Imshaugia</taxon>
    </lineage>
</organism>
<dbReference type="OrthoDB" id="10392007at2759"/>
<gene>
    <name evidence="1" type="ORF">IMSHALPRED_001569</name>
</gene>
<dbReference type="AlphaFoldDB" id="A0A8H3J2P6"/>
<reference evidence="1" key="1">
    <citation type="submission" date="2021-03" db="EMBL/GenBank/DDBJ databases">
        <authorList>
            <person name="Tagirdzhanova G."/>
        </authorList>
    </citation>
    <scope>NUCLEOTIDE SEQUENCE</scope>
</reference>
<keyword evidence="2" id="KW-1185">Reference proteome</keyword>
<accession>A0A8H3J2P6</accession>
<protein>
    <submittedName>
        <fullName evidence="1">Uncharacterized protein</fullName>
    </submittedName>
</protein>
<name>A0A8H3J2P6_9LECA</name>
<evidence type="ECO:0000313" key="2">
    <source>
        <dbReference type="Proteomes" id="UP000664534"/>
    </source>
</evidence>
<comment type="caution">
    <text evidence="1">The sequence shown here is derived from an EMBL/GenBank/DDBJ whole genome shotgun (WGS) entry which is preliminary data.</text>
</comment>
<proteinExistence type="predicted"/>
<evidence type="ECO:0000313" key="1">
    <source>
        <dbReference type="EMBL" id="CAF9939612.1"/>
    </source>
</evidence>
<dbReference type="Proteomes" id="UP000664534">
    <property type="component" value="Unassembled WGS sequence"/>
</dbReference>
<dbReference type="EMBL" id="CAJPDT010000121">
    <property type="protein sequence ID" value="CAF9939612.1"/>
    <property type="molecule type" value="Genomic_DNA"/>
</dbReference>